<organism evidence="2 3">
    <name type="scientific">Arabis alpina</name>
    <name type="common">Alpine rock-cress</name>
    <dbReference type="NCBI Taxonomy" id="50452"/>
    <lineage>
        <taxon>Eukaryota</taxon>
        <taxon>Viridiplantae</taxon>
        <taxon>Streptophyta</taxon>
        <taxon>Embryophyta</taxon>
        <taxon>Tracheophyta</taxon>
        <taxon>Spermatophyta</taxon>
        <taxon>Magnoliopsida</taxon>
        <taxon>eudicotyledons</taxon>
        <taxon>Gunneridae</taxon>
        <taxon>Pentapetalae</taxon>
        <taxon>rosids</taxon>
        <taxon>malvids</taxon>
        <taxon>Brassicales</taxon>
        <taxon>Brassicaceae</taxon>
        <taxon>Arabideae</taxon>
        <taxon>Arabis</taxon>
    </lineage>
</organism>
<reference evidence="3" key="1">
    <citation type="journal article" date="2015" name="Nat. Plants">
        <title>Genome expansion of Arabis alpina linked with retrotransposition and reduced symmetric DNA methylation.</title>
        <authorList>
            <person name="Willing E.M."/>
            <person name="Rawat V."/>
            <person name="Mandakova T."/>
            <person name="Maumus F."/>
            <person name="James G.V."/>
            <person name="Nordstroem K.J."/>
            <person name="Becker C."/>
            <person name="Warthmann N."/>
            <person name="Chica C."/>
            <person name="Szarzynska B."/>
            <person name="Zytnicki M."/>
            <person name="Albani M.C."/>
            <person name="Kiefer C."/>
            <person name="Bergonzi S."/>
            <person name="Castaings L."/>
            <person name="Mateos J.L."/>
            <person name="Berns M.C."/>
            <person name="Bujdoso N."/>
            <person name="Piofczyk T."/>
            <person name="de Lorenzo L."/>
            <person name="Barrero-Sicilia C."/>
            <person name="Mateos I."/>
            <person name="Piednoel M."/>
            <person name="Hagmann J."/>
            <person name="Chen-Min-Tao R."/>
            <person name="Iglesias-Fernandez R."/>
            <person name="Schuster S.C."/>
            <person name="Alonso-Blanco C."/>
            <person name="Roudier F."/>
            <person name="Carbonero P."/>
            <person name="Paz-Ares J."/>
            <person name="Davis S.J."/>
            <person name="Pecinka A."/>
            <person name="Quesneville H."/>
            <person name="Colot V."/>
            <person name="Lysak M.A."/>
            <person name="Weigel D."/>
            <person name="Coupland G."/>
            <person name="Schneeberger K."/>
        </authorList>
    </citation>
    <scope>NUCLEOTIDE SEQUENCE [LARGE SCALE GENOMIC DNA]</scope>
    <source>
        <strain evidence="3">cv. Pajares</strain>
    </source>
</reference>
<name>A0A087H459_ARAAL</name>
<feature type="region of interest" description="Disordered" evidence="1">
    <location>
        <begin position="1"/>
        <end position="23"/>
    </location>
</feature>
<dbReference type="EMBL" id="CM002872">
    <property type="protein sequence ID" value="KFK36911.1"/>
    <property type="molecule type" value="Genomic_DNA"/>
</dbReference>
<sequence>MSSSPATLPITNQQASQPQPQINTHAFRTFLSRLSSSLRESLSTSSMVRTHRSNFLR</sequence>
<accession>A0A087H459</accession>
<keyword evidence="3" id="KW-1185">Reference proteome</keyword>
<feature type="region of interest" description="Disordered" evidence="1">
    <location>
        <begin position="38"/>
        <end position="57"/>
    </location>
</feature>
<gene>
    <name evidence="2" type="ordered locus">AALP_Aa4g188900</name>
</gene>
<evidence type="ECO:0000313" key="3">
    <source>
        <dbReference type="Proteomes" id="UP000029120"/>
    </source>
</evidence>
<evidence type="ECO:0000256" key="1">
    <source>
        <dbReference type="SAM" id="MobiDB-lite"/>
    </source>
</evidence>
<dbReference type="Proteomes" id="UP000029120">
    <property type="component" value="Chromosome 4"/>
</dbReference>
<evidence type="ECO:0000313" key="2">
    <source>
        <dbReference type="EMBL" id="KFK36911.1"/>
    </source>
</evidence>
<dbReference type="Gramene" id="KFK36911">
    <property type="protein sequence ID" value="KFK36911"/>
    <property type="gene ID" value="AALP_AA4G188900"/>
</dbReference>
<proteinExistence type="predicted"/>
<protein>
    <submittedName>
        <fullName evidence="2">Uncharacterized protein</fullName>
    </submittedName>
</protein>
<dbReference type="AlphaFoldDB" id="A0A087H459"/>